<feature type="transmembrane region" description="Helical" evidence="1">
    <location>
        <begin position="61"/>
        <end position="84"/>
    </location>
</feature>
<sequence>MASIFQSLSDLVVSIFEVIGSIFKTVFDLFYNSFAMVGHLFAGIINMILEFFKGVVELAGGIGKFLFGNILVIGVLVAAFFGFLEYQRRQGRTVKVGDKKLN</sequence>
<feature type="transmembrane region" description="Helical" evidence="1">
    <location>
        <begin position="29"/>
        <end position="49"/>
    </location>
</feature>
<organism evidence="2 3">
    <name type="scientific">Glonium stellatum</name>
    <dbReference type="NCBI Taxonomy" id="574774"/>
    <lineage>
        <taxon>Eukaryota</taxon>
        <taxon>Fungi</taxon>
        <taxon>Dikarya</taxon>
        <taxon>Ascomycota</taxon>
        <taxon>Pezizomycotina</taxon>
        <taxon>Dothideomycetes</taxon>
        <taxon>Pleosporomycetidae</taxon>
        <taxon>Gloniales</taxon>
        <taxon>Gloniaceae</taxon>
        <taxon>Glonium</taxon>
    </lineage>
</organism>
<evidence type="ECO:0000313" key="2">
    <source>
        <dbReference type="EMBL" id="OCL03357.1"/>
    </source>
</evidence>
<protein>
    <submittedName>
        <fullName evidence="2">Uncharacterized protein</fullName>
    </submittedName>
</protein>
<name>A0A8E2ER53_9PEZI</name>
<keyword evidence="1" id="KW-0812">Transmembrane</keyword>
<gene>
    <name evidence="2" type="ORF">AOQ84DRAFT_347823</name>
</gene>
<dbReference type="Proteomes" id="UP000250140">
    <property type="component" value="Unassembled WGS sequence"/>
</dbReference>
<reference evidence="2 3" key="1">
    <citation type="journal article" date="2016" name="Nat. Commun.">
        <title>Ectomycorrhizal ecology is imprinted in the genome of the dominant symbiotic fungus Cenococcum geophilum.</title>
        <authorList>
            <consortium name="DOE Joint Genome Institute"/>
            <person name="Peter M."/>
            <person name="Kohler A."/>
            <person name="Ohm R.A."/>
            <person name="Kuo A."/>
            <person name="Krutzmann J."/>
            <person name="Morin E."/>
            <person name="Arend M."/>
            <person name="Barry K.W."/>
            <person name="Binder M."/>
            <person name="Choi C."/>
            <person name="Clum A."/>
            <person name="Copeland A."/>
            <person name="Grisel N."/>
            <person name="Haridas S."/>
            <person name="Kipfer T."/>
            <person name="LaButti K."/>
            <person name="Lindquist E."/>
            <person name="Lipzen A."/>
            <person name="Maire R."/>
            <person name="Meier B."/>
            <person name="Mihaltcheva S."/>
            <person name="Molinier V."/>
            <person name="Murat C."/>
            <person name="Poggeler S."/>
            <person name="Quandt C.A."/>
            <person name="Sperisen C."/>
            <person name="Tritt A."/>
            <person name="Tisserant E."/>
            <person name="Crous P.W."/>
            <person name="Henrissat B."/>
            <person name="Nehls U."/>
            <person name="Egli S."/>
            <person name="Spatafora J.W."/>
            <person name="Grigoriev I.V."/>
            <person name="Martin F.M."/>
        </authorList>
    </citation>
    <scope>NUCLEOTIDE SEQUENCE [LARGE SCALE GENOMIC DNA]</scope>
    <source>
        <strain evidence="2 3">CBS 207.34</strain>
    </source>
</reference>
<proteinExistence type="predicted"/>
<dbReference type="EMBL" id="KV750756">
    <property type="protein sequence ID" value="OCL03357.1"/>
    <property type="molecule type" value="Genomic_DNA"/>
</dbReference>
<keyword evidence="1" id="KW-1133">Transmembrane helix</keyword>
<accession>A0A8E2ER53</accession>
<dbReference type="OrthoDB" id="2561686at2759"/>
<evidence type="ECO:0000256" key="1">
    <source>
        <dbReference type="SAM" id="Phobius"/>
    </source>
</evidence>
<dbReference type="AlphaFoldDB" id="A0A8E2ER53"/>
<evidence type="ECO:0000313" key="3">
    <source>
        <dbReference type="Proteomes" id="UP000250140"/>
    </source>
</evidence>
<keyword evidence="3" id="KW-1185">Reference proteome</keyword>
<keyword evidence="1" id="KW-0472">Membrane</keyword>